<dbReference type="Proteomes" id="UP001586593">
    <property type="component" value="Unassembled WGS sequence"/>
</dbReference>
<comment type="caution">
    <text evidence="2">The sequence shown here is derived from an EMBL/GenBank/DDBJ whole genome shotgun (WGS) entry which is preliminary data.</text>
</comment>
<dbReference type="Gene3D" id="1.10.510.10">
    <property type="entry name" value="Transferase(Phosphotransferase) domain 1"/>
    <property type="match status" value="1"/>
</dbReference>
<dbReference type="PROSITE" id="PS50011">
    <property type="entry name" value="PROTEIN_KINASE_DOM"/>
    <property type="match status" value="1"/>
</dbReference>
<proteinExistence type="predicted"/>
<sequence length="296" mass="33394">MRICRSVLGKDSIRCPRTKTFLLEQDLGDAHREVTGHQKAASLSMEVIELSPAFVQHPEDDLIFDHTKLIFRRQTDGQYFYARSPRHLCSASAVDLDELKLIEMPTDHLWPVFDSRFSRAPHPLAPNSYVKRPSLIDYGDSPASCRLANQILSEAEICEIIKEHPHPSLAEYLGCVVEDERITGLCFVKYEMTLAEHKKLGKPLDVGHCLQTIEDGIKHLHGLGLVHNDLNPRNIMMKDGAPVIIDFDSCTRKGMELGFKTGTHGWSAANLGHAVYDNDFYSISKIRDFLTGDRDI</sequence>
<gene>
    <name evidence="2" type="ORF">VTK73DRAFT_1593</name>
</gene>
<reference evidence="2 3" key="1">
    <citation type="journal article" date="2024" name="Commun. Biol.">
        <title>Comparative genomic analysis of thermophilic fungi reveals convergent evolutionary adaptations and gene losses.</title>
        <authorList>
            <person name="Steindorff A.S."/>
            <person name="Aguilar-Pontes M.V."/>
            <person name="Robinson A.J."/>
            <person name="Andreopoulos B."/>
            <person name="LaButti K."/>
            <person name="Kuo A."/>
            <person name="Mondo S."/>
            <person name="Riley R."/>
            <person name="Otillar R."/>
            <person name="Haridas S."/>
            <person name="Lipzen A."/>
            <person name="Grimwood J."/>
            <person name="Schmutz J."/>
            <person name="Clum A."/>
            <person name="Reid I.D."/>
            <person name="Moisan M.C."/>
            <person name="Butler G."/>
            <person name="Nguyen T.T.M."/>
            <person name="Dewar K."/>
            <person name="Conant G."/>
            <person name="Drula E."/>
            <person name="Henrissat B."/>
            <person name="Hansel C."/>
            <person name="Singer S."/>
            <person name="Hutchinson M.I."/>
            <person name="de Vries R.P."/>
            <person name="Natvig D.O."/>
            <person name="Powell A.J."/>
            <person name="Tsang A."/>
            <person name="Grigoriev I.V."/>
        </authorList>
    </citation>
    <scope>NUCLEOTIDE SEQUENCE [LARGE SCALE GENOMIC DNA]</scope>
    <source>
        <strain evidence="2 3">ATCC 24622</strain>
    </source>
</reference>
<dbReference type="InterPro" id="IPR000719">
    <property type="entry name" value="Prot_kinase_dom"/>
</dbReference>
<organism evidence="2 3">
    <name type="scientific">Phialemonium thermophilum</name>
    <dbReference type="NCBI Taxonomy" id="223376"/>
    <lineage>
        <taxon>Eukaryota</taxon>
        <taxon>Fungi</taxon>
        <taxon>Dikarya</taxon>
        <taxon>Ascomycota</taxon>
        <taxon>Pezizomycotina</taxon>
        <taxon>Sordariomycetes</taxon>
        <taxon>Sordariomycetidae</taxon>
        <taxon>Cephalothecales</taxon>
        <taxon>Cephalothecaceae</taxon>
        <taxon>Phialemonium</taxon>
    </lineage>
</organism>
<name>A0ABR3Y321_9PEZI</name>
<dbReference type="SUPFAM" id="SSF56112">
    <property type="entry name" value="Protein kinase-like (PK-like)"/>
    <property type="match status" value="1"/>
</dbReference>
<accession>A0ABR3Y321</accession>
<dbReference type="InterPro" id="IPR011009">
    <property type="entry name" value="Kinase-like_dom_sf"/>
</dbReference>
<evidence type="ECO:0000259" key="1">
    <source>
        <dbReference type="PROSITE" id="PS50011"/>
    </source>
</evidence>
<dbReference type="Pfam" id="PF00069">
    <property type="entry name" value="Pkinase"/>
    <property type="match status" value="1"/>
</dbReference>
<protein>
    <recommendedName>
        <fullName evidence="1">Protein kinase domain-containing protein</fullName>
    </recommendedName>
</protein>
<evidence type="ECO:0000313" key="3">
    <source>
        <dbReference type="Proteomes" id="UP001586593"/>
    </source>
</evidence>
<feature type="domain" description="Protein kinase" evidence="1">
    <location>
        <begin position="68"/>
        <end position="296"/>
    </location>
</feature>
<evidence type="ECO:0000313" key="2">
    <source>
        <dbReference type="EMBL" id="KAL1882681.1"/>
    </source>
</evidence>
<dbReference type="EMBL" id="JAZHXJ010000014">
    <property type="protein sequence ID" value="KAL1882681.1"/>
    <property type="molecule type" value="Genomic_DNA"/>
</dbReference>
<keyword evidence="3" id="KW-1185">Reference proteome</keyword>